<dbReference type="GeneID" id="93202408"/>
<reference evidence="4 5" key="1">
    <citation type="journal article" date="2012" name="BMC Genomics">
        <title>Comparative genomics of the classical Bordetella subspecies: the evolution and exchange of virulence-associated diversity amongst closely related pathogens.</title>
        <authorList>
            <person name="Park J."/>
            <person name="Zhang Y."/>
            <person name="Buboltz A.M."/>
            <person name="Zhang X."/>
            <person name="Schuster S.C."/>
            <person name="Ahuja U."/>
            <person name="Liu M."/>
            <person name="Miller J.F."/>
            <person name="Sebaihia M."/>
            <person name="Bentley S.D."/>
            <person name="Parkhill J."/>
            <person name="Harvill E.T."/>
        </authorList>
    </citation>
    <scope>NUCLEOTIDE SEQUENCE [LARGE SCALE GENOMIC DNA]</scope>
    <source>
        <strain evidence="4 5">253</strain>
    </source>
</reference>
<dbReference type="InterPro" id="IPR014748">
    <property type="entry name" value="Enoyl-CoA_hydra_C"/>
</dbReference>
<evidence type="ECO:0000256" key="2">
    <source>
        <dbReference type="ARBA" id="ARBA00023239"/>
    </source>
</evidence>
<dbReference type="EMBL" id="HE965806">
    <property type="protein sequence ID" value="CCJ54688.1"/>
    <property type="molecule type" value="Genomic_DNA"/>
</dbReference>
<dbReference type="SUPFAM" id="SSF52096">
    <property type="entry name" value="ClpP/crotonase"/>
    <property type="match status" value="1"/>
</dbReference>
<accession>A0A0C6P8P2</accession>
<dbReference type="OrthoDB" id="9807606at2"/>
<name>A0A0C6P8P2_BORBO</name>
<dbReference type="PROSITE" id="PS00166">
    <property type="entry name" value="ENOYL_COA_HYDRATASE"/>
    <property type="match status" value="1"/>
</dbReference>
<gene>
    <name evidence="4" type="ORF">BN112_2771</name>
</gene>
<dbReference type="KEGG" id="bbh:BN112_2771"/>
<dbReference type="Gene3D" id="1.10.12.10">
    <property type="entry name" value="Lyase 2-enoyl-coa Hydratase, Chain A, domain 2"/>
    <property type="match status" value="1"/>
</dbReference>
<dbReference type="InterPro" id="IPR018376">
    <property type="entry name" value="Enoyl-CoA_hyd/isom_CS"/>
</dbReference>
<dbReference type="HOGENOM" id="CLU_009834_7_6_4"/>
<evidence type="ECO:0000313" key="4">
    <source>
        <dbReference type="EMBL" id="CCJ54688.1"/>
    </source>
</evidence>
<dbReference type="AlphaFoldDB" id="A0A0C6P8P2"/>
<keyword evidence="2" id="KW-0456">Lyase</keyword>
<dbReference type="Gene3D" id="3.90.226.10">
    <property type="entry name" value="2-enoyl-CoA Hydratase, Chain A, domain 1"/>
    <property type="match status" value="1"/>
</dbReference>
<dbReference type="Pfam" id="PF00378">
    <property type="entry name" value="ECH_1"/>
    <property type="match status" value="1"/>
</dbReference>
<sequence length="266" mass="29071">MSEFTPKTILVEVRDHVAWITINRPDAMNALARETVIEIDQALQLLEARADVHALVFTGQGRAFCAGGDLKYFKETVGSGDMNKFRAYLNLCQNMYRRVENFPHPTIAAVNGVAVAGGMELIISCDLVIAAESAKIGDGHANFGIIPGGGGAIRLPRKIPMALAKRLLFTGNLLPARELAEYGLVNQVVPDEQLTEAVQALLAQITKNSPLGVRLIKQLINDGYEQPLDTALRLEVVAWESYGLSNDIKEGLQAFQDKRKPRFSGT</sequence>
<organism evidence="4 5">
    <name type="scientific">Bordetella bronchiseptica 253</name>
    <dbReference type="NCBI Taxonomy" id="568707"/>
    <lineage>
        <taxon>Bacteria</taxon>
        <taxon>Pseudomonadati</taxon>
        <taxon>Pseudomonadota</taxon>
        <taxon>Betaproteobacteria</taxon>
        <taxon>Burkholderiales</taxon>
        <taxon>Alcaligenaceae</taxon>
        <taxon>Bordetella</taxon>
    </lineage>
</organism>
<dbReference type="PANTHER" id="PTHR11941">
    <property type="entry name" value="ENOYL-COA HYDRATASE-RELATED"/>
    <property type="match status" value="1"/>
</dbReference>
<dbReference type="CDD" id="cd06558">
    <property type="entry name" value="crotonase-like"/>
    <property type="match status" value="1"/>
</dbReference>
<dbReference type="RefSeq" id="WP_003808069.1">
    <property type="nucleotide sequence ID" value="NC_019382.1"/>
</dbReference>
<proteinExistence type="inferred from homology"/>
<dbReference type="FunFam" id="1.10.12.10:FF:000001">
    <property type="entry name" value="Probable enoyl-CoA hydratase, mitochondrial"/>
    <property type="match status" value="1"/>
</dbReference>
<dbReference type="GO" id="GO:0016836">
    <property type="term" value="F:hydro-lyase activity"/>
    <property type="evidence" value="ECO:0007669"/>
    <property type="project" value="UniProtKB-ARBA"/>
</dbReference>
<comment type="similarity">
    <text evidence="1 3">Belongs to the enoyl-CoA hydratase/isomerase family.</text>
</comment>
<dbReference type="PANTHER" id="PTHR11941:SF54">
    <property type="entry name" value="ENOYL-COA HYDRATASE, MITOCHONDRIAL"/>
    <property type="match status" value="1"/>
</dbReference>
<evidence type="ECO:0000256" key="1">
    <source>
        <dbReference type="ARBA" id="ARBA00005254"/>
    </source>
</evidence>
<dbReference type="InterPro" id="IPR001753">
    <property type="entry name" value="Enoyl-CoA_hydra/iso"/>
</dbReference>
<protein>
    <submittedName>
        <fullName evidence="4">Probable enoyl CoA hydratase</fullName>
    </submittedName>
</protein>
<dbReference type="GO" id="GO:0006635">
    <property type="term" value="P:fatty acid beta-oxidation"/>
    <property type="evidence" value="ECO:0007669"/>
    <property type="project" value="TreeGrafter"/>
</dbReference>
<dbReference type="Proteomes" id="UP000007564">
    <property type="component" value="Chromosome"/>
</dbReference>
<evidence type="ECO:0000256" key="3">
    <source>
        <dbReference type="RuleBase" id="RU003707"/>
    </source>
</evidence>
<dbReference type="InterPro" id="IPR029045">
    <property type="entry name" value="ClpP/crotonase-like_dom_sf"/>
</dbReference>
<evidence type="ECO:0000313" key="5">
    <source>
        <dbReference type="Proteomes" id="UP000007564"/>
    </source>
</evidence>